<keyword evidence="8" id="KW-1185">Reference proteome</keyword>
<evidence type="ECO:0000256" key="5">
    <source>
        <dbReference type="SAM" id="SignalP"/>
    </source>
</evidence>
<dbReference type="InterPro" id="IPR013766">
    <property type="entry name" value="Thioredoxin_domain"/>
</dbReference>
<evidence type="ECO:0000259" key="6">
    <source>
        <dbReference type="PROSITE" id="PS51352"/>
    </source>
</evidence>
<dbReference type="PANTHER" id="PTHR42852">
    <property type="entry name" value="THIOL:DISULFIDE INTERCHANGE PROTEIN DSBE"/>
    <property type="match status" value="1"/>
</dbReference>
<dbReference type="InterPro" id="IPR000866">
    <property type="entry name" value="AhpC/TSA"/>
</dbReference>
<proteinExistence type="predicted"/>
<reference evidence="8" key="1">
    <citation type="submission" date="2016-10" db="EMBL/GenBank/DDBJ databases">
        <authorList>
            <person name="Varghese N."/>
            <person name="Submissions S."/>
        </authorList>
    </citation>
    <scope>NUCLEOTIDE SEQUENCE [LARGE SCALE GENOMIC DNA]</scope>
    <source>
        <strain evidence="8">Gh-67</strain>
    </source>
</reference>
<feature type="signal peptide" evidence="5">
    <location>
        <begin position="1"/>
        <end position="21"/>
    </location>
</feature>
<feature type="chain" id="PRO_5011478023" evidence="5">
    <location>
        <begin position="22"/>
        <end position="188"/>
    </location>
</feature>
<dbReference type="SUPFAM" id="SSF52833">
    <property type="entry name" value="Thioredoxin-like"/>
    <property type="match status" value="1"/>
</dbReference>
<organism evidence="7 8">
    <name type="scientific">Mucilaginibacter gossypii</name>
    <dbReference type="NCBI Taxonomy" id="551996"/>
    <lineage>
        <taxon>Bacteria</taxon>
        <taxon>Pseudomonadati</taxon>
        <taxon>Bacteroidota</taxon>
        <taxon>Sphingobacteriia</taxon>
        <taxon>Sphingobacteriales</taxon>
        <taxon>Sphingobacteriaceae</taxon>
        <taxon>Mucilaginibacter</taxon>
    </lineage>
</organism>
<evidence type="ECO:0000256" key="2">
    <source>
        <dbReference type="ARBA" id="ARBA00022748"/>
    </source>
</evidence>
<evidence type="ECO:0000313" key="8">
    <source>
        <dbReference type="Proteomes" id="UP000199705"/>
    </source>
</evidence>
<dbReference type="GO" id="GO:0016491">
    <property type="term" value="F:oxidoreductase activity"/>
    <property type="evidence" value="ECO:0007669"/>
    <property type="project" value="InterPro"/>
</dbReference>
<dbReference type="STRING" id="551996.SAMN05192573_10239"/>
<evidence type="ECO:0000256" key="4">
    <source>
        <dbReference type="ARBA" id="ARBA00023284"/>
    </source>
</evidence>
<protein>
    <submittedName>
        <fullName evidence="7">Peroxiredoxin</fullName>
    </submittedName>
</protein>
<dbReference type="EMBL" id="FNCG01000002">
    <property type="protein sequence ID" value="SDG02354.1"/>
    <property type="molecule type" value="Genomic_DNA"/>
</dbReference>
<dbReference type="GO" id="GO:0016209">
    <property type="term" value="F:antioxidant activity"/>
    <property type="evidence" value="ECO:0007669"/>
    <property type="project" value="InterPro"/>
</dbReference>
<evidence type="ECO:0000256" key="3">
    <source>
        <dbReference type="ARBA" id="ARBA00023157"/>
    </source>
</evidence>
<keyword evidence="4" id="KW-0676">Redox-active center</keyword>
<dbReference type="Gene3D" id="3.40.30.10">
    <property type="entry name" value="Glutaredoxin"/>
    <property type="match status" value="1"/>
</dbReference>
<dbReference type="InterPro" id="IPR036249">
    <property type="entry name" value="Thioredoxin-like_sf"/>
</dbReference>
<keyword evidence="5" id="KW-0732">Signal</keyword>
<dbReference type="GO" id="GO:0017004">
    <property type="term" value="P:cytochrome complex assembly"/>
    <property type="evidence" value="ECO:0007669"/>
    <property type="project" value="UniProtKB-KW"/>
</dbReference>
<dbReference type="AlphaFoldDB" id="A0A1G7QV76"/>
<comment type="subcellular location">
    <subcellularLocation>
        <location evidence="1">Cell envelope</location>
    </subcellularLocation>
</comment>
<gene>
    <name evidence="7" type="ORF">SAMN05192573_10239</name>
</gene>
<evidence type="ECO:0000313" key="7">
    <source>
        <dbReference type="EMBL" id="SDG02354.1"/>
    </source>
</evidence>
<evidence type="ECO:0000256" key="1">
    <source>
        <dbReference type="ARBA" id="ARBA00004196"/>
    </source>
</evidence>
<dbReference type="PANTHER" id="PTHR42852:SF6">
    <property type="entry name" value="THIOL:DISULFIDE INTERCHANGE PROTEIN DSBE"/>
    <property type="match status" value="1"/>
</dbReference>
<sequence>MNIKYLLITSLLSITTLFAAAQTTNVANPNIDRGYIVKTGDIAPADFELVLNDGTKTSLKQLRGKVVVLQFTASWCSVCREEMPHLEKEIWQAYKDKGLVLIGVDRDEPLEKVQGFHQVMNINYPLALDPGADIFGRFANKKSGVTRNVVIDRDGKMVYLTRLYDKQEFASMVKAVDALVNNKTASIN</sequence>
<name>A0A1G7QV76_9SPHI</name>
<dbReference type="PROSITE" id="PS51352">
    <property type="entry name" value="THIOREDOXIN_2"/>
    <property type="match status" value="1"/>
</dbReference>
<dbReference type="Proteomes" id="UP000199705">
    <property type="component" value="Unassembled WGS sequence"/>
</dbReference>
<dbReference type="InterPro" id="IPR050553">
    <property type="entry name" value="Thioredoxin_ResA/DsbE_sf"/>
</dbReference>
<keyword evidence="3" id="KW-1015">Disulfide bond</keyword>
<accession>A0A1G7QV76</accession>
<dbReference type="RefSeq" id="WP_091162979.1">
    <property type="nucleotide sequence ID" value="NZ_FNCG01000002.1"/>
</dbReference>
<keyword evidence="2" id="KW-0201">Cytochrome c-type biogenesis</keyword>
<feature type="domain" description="Thioredoxin" evidence="6">
    <location>
        <begin position="37"/>
        <end position="181"/>
    </location>
</feature>
<dbReference type="Pfam" id="PF00578">
    <property type="entry name" value="AhpC-TSA"/>
    <property type="match status" value="1"/>
</dbReference>
<dbReference type="GO" id="GO:0030313">
    <property type="term" value="C:cell envelope"/>
    <property type="evidence" value="ECO:0007669"/>
    <property type="project" value="UniProtKB-SubCell"/>
</dbReference>
<dbReference type="CDD" id="cd02966">
    <property type="entry name" value="TlpA_like_family"/>
    <property type="match status" value="1"/>
</dbReference>